<dbReference type="PANTHER" id="PTHR10443:SF12">
    <property type="entry name" value="DIPEPTIDASE"/>
    <property type="match status" value="1"/>
</dbReference>
<dbReference type="Pfam" id="PF01244">
    <property type="entry name" value="Peptidase_M19"/>
    <property type="match status" value="1"/>
</dbReference>
<accession>A0ABT3ZD14</accession>
<evidence type="ECO:0000313" key="2">
    <source>
        <dbReference type="Proteomes" id="UP001073227"/>
    </source>
</evidence>
<proteinExistence type="predicted"/>
<dbReference type="SUPFAM" id="SSF51556">
    <property type="entry name" value="Metallo-dependent hydrolases"/>
    <property type="match status" value="1"/>
</dbReference>
<gene>
    <name evidence="1" type="ORF">OEG84_18795</name>
</gene>
<comment type="caution">
    <text evidence="1">The sequence shown here is derived from an EMBL/GenBank/DDBJ whole genome shotgun (WGS) entry which is preliminary data.</text>
</comment>
<sequence>MSPMPNVPFIDGHNDFLLRLLRTPEQREELWLGAGEEGHLDLPRMQKAGFAGGFFAIYIPSPPEADAPDYEAMMDAPPYDLPLPGLMTASETQHIALAMAGHLMWMERAAAGALKICRTTADLHACMADGTIAAIMHMEGAEAIGADLDALYAFHVMGLRSLGPVWSRPTIFGHGVPFRFPGDPDTGPGLTDAGKQLVKACNELRIMIDLSHLNEKGFDDVARLSDAPLVATHSNAHAVTPSTRNLTDRQLAMIRESGGMVGLNYATLFLREDGRKATDCGWDPVMRHLDHLVDKLGEDHVGFGSDFDGAELPDVIGDVTGVQALIGQMRERQYGEELIEKIARKNWVALLERTWGV</sequence>
<dbReference type="InterPro" id="IPR008257">
    <property type="entry name" value="Pept_M19"/>
</dbReference>
<dbReference type="RefSeq" id="WP_267655145.1">
    <property type="nucleotide sequence ID" value="NZ_JAOVZR010000001.1"/>
</dbReference>
<dbReference type="CDD" id="cd01301">
    <property type="entry name" value="rDP_like"/>
    <property type="match status" value="1"/>
</dbReference>
<reference evidence="1" key="1">
    <citation type="submission" date="2022-10" db="EMBL/GenBank/DDBJ databases">
        <title>Hoeflea sp. G2-23, isolated from marine algae.</title>
        <authorList>
            <person name="Kristyanto S."/>
            <person name="Kim J.M."/>
            <person name="Jeon C.O."/>
        </authorList>
    </citation>
    <scope>NUCLEOTIDE SEQUENCE</scope>
    <source>
        <strain evidence="1">G2-23</strain>
    </source>
</reference>
<dbReference type="Proteomes" id="UP001073227">
    <property type="component" value="Unassembled WGS sequence"/>
</dbReference>
<name>A0ABT3ZD14_9HYPH</name>
<keyword evidence="2" id="KW-1185">Reference proteome</keyword>
<evidence type="ECO:0000313" key="1">
    <source>
        <dbReference type="EMBL" id="MCY0149700.1"/>
    </source>
</evidence>
<protein>
    <submittedName>
        <fullName evidence="1">Dipeptidase</fullName>
    </submittedName>
</protein>
<organism evidence="1 2">
    <name type="scientific">Hoeflea algicola</name>
    <dbReference type="NCBI Taxonomy" id="2983763"/>
    <lineage>
        <taxon>Bacteria</taxon>
        <taxon>Pseudomonadati</taxon>
        <taxon>Pseudomonadota</taxon>
        <taxon>Alphaproteobacteria</taxon>
        <taxon>Hyphomicrobiales</taxon>
        <taxon>Rhizobiaceae</taxon>
        <taxon>Hoeflea</taxon>
    </lineage>
</organism>
<dbReference type="EMBL" id="JAOVZR010000001">
    <property type="protein sequence ID" value="MCY0149700.1"/>
    <property type="molecule type" value="Genomic_DNA"/>
</dbReference>
<dbReference type="InterPro" id="IPR032466">
    <property type="entry name" value="Metal_Hydrolase"/>
</dbReference>
<dbReference type="Gene3D" id="3.20.20.140">
    <property type="entry name" value="Metal-dependent hydrolases"/>
    <property type="match status" value="1"/>
</dbReference>
<dbReference type="PANTHER" id="PTHR10443">
    <property type="entry name" value="MICROSOMAL DIPEPTIDASE"/>
    <property type="match status" value="1"/>
</dbReference>
<dbReference type="PROSITE" id="PS51365">
    <property type="entry name" value="RENAL_DIPEPTIDASE_2"/>
    <property type="match status" value="1"/>
</dbReference>